<evidence type="ECO:0000313" key="2">
    <source>
        <dbReference type="EMBL" id="MCK7594402.1"/>
    </source>
</evidence>
<gene>
    <name evidence="2" type="ORF">M0G41_12060</name>
</gene>
<dbReference type="Proteomes" id="UP001431449">
    <property type="component" value="Unassembled WGS sequence"/>
</dbReference>
<reference evidence="2" key="1">
    <citation type="submission" date="2022-04" db="EMBL/GenBank/DDBJ databases">
        <title>Lysobacter sp. CAU 1642 isolated from sea sand.</title>
        <authorList>
            <person name="Kim W."/>
        </authorList>
    </citation>
    <scope>NUCLEOTIDE SEQUENCE</scope>
    <source>
        <strain evidence="2">CAU 1642</strain>
    </source>
</reference>
<feature type="signal peptide" evidence="1">
    <location>
        <begin position="1"/>
        <end position="21"/>
    </location>
</feature>
<dbReference type="InterPro" id="IPR046511">
    <property type="entry name" value="DUF6689"/>
</dbReference>
<dbReference type="EMBL" id="JALNMH010000009">
    <property type="protein sequence ID" value="MCK7594402.1"/>
    <property type="molecule type" value="Genomic_DNA"/>
</dbReference>
<comment type="caution">
    <text evidence="2">The sequence shown here is derived from an EMBL/GenBank/DDBJ whole genome shotgun (WGS) entry which is preliminary data.</text>
</comment>
<dbReference type="Pfam" id="PF20396">
    <property type="entry name" value="DUF6689"/>
    <property type="match status" value="1"/>
</dbReference>
<keyword evidence="3" id="KW-1185">Reference proteome</keyword>
<sequence>MKSLQTLFALLCFSLAATAQAAVLVTVAGKSATAEIAIAGVEAELILNFSDVDQLQAGNLGISAQLVSVTDPALLARLPDASLASIPAALPLMVTVEPPSGTGFALRDTVRVELHTHALPYTAGSHFRLFKAPLGGQFVDITDEVAPGSVRTRGTTGGFSQFLVLVDLRSTSSVIGSKFDALQARAAAAPSALRGDLLQQLADARSAADSGQHAAAIAALDAFRAQVSSEAGLGLGNEWTPSQRSGNLAGELLAGASSLVYSIGYRRDYGD</sequence>
<dbReference type="RefSeq" id="WP_248209537.1">
    <property type="nucleotide sequence ID" value="NZ_JALNMH010000009.1"/>
</dbReference>
<accession>A0ABT0GK35</accession>
<keyword evidence="1" id="KW-0732">Signal</keyword>
<name>A0ABT0GK35_9GAMM</name>
<protein>
    <submittedName>
        <fullName evidence="2">Uncharacterized protein</fullName>
    </submittedName>
</protein>
<feature type="chain" id="PRO_5047489540" evidence="1">
    <location>
        <begin position="22"/>
        <end position="271"/>
    </location>
</feature>
<evidence type="ECO:0000313" key="3">
    <source>
        <dbReference type="Proteomes" id="UP001431449"/>
    </source>
</evidence>
<proteinExistence type="predicted"/>
<evidence type="ECO:0000256" key="1">
    <source>
        <dbReference type="SAM" id="SignalP"/>
    </source>
</evidence>
<organism evidence="2 3">
    <name type="scientific">Pseudomarimonas salicorniae</name>
    <dbReference type="NCBI Taxonomy" id="2933270"/>
    <lineage>
        <taxon>Bacteria</taxon>
        <taxon>Pseudomonadati</taxon>
        <taxon>Pseudomonadota</taxon>
        <taxon>Gammaproteobacteria</taxon>
        <taxon>Lysobacterales</taxon>
        <taxon>Lysobacteraceae</taxon>
        <taxon>Pseudomarimonas</taxon>
    </lineage>
</organism>